<dbReference type="InterPro" id="IPR036047">
    <property type="entry name" value="F-box-like_dom_sf"/>
</dbReference>
<dbReference type="AlphaFoldDB" id="A0AA38Q1Q6"/>
<dbReference type="PANTHER" id="PTHR38926">
    <property type="entry name" value="F-BOX DOMAIN CONTAINING PROTEIN, EXPRESSED"/>
    <property type="match status" value="1"/>
</dbReference>
<dbReference type="SUPFAM" id="SSF81383">
    <property type="entry name" value="F-box domain"/>
    <property type="match status" value="1"/>
</dbReference>
<dbReference type="Pfam" id="PF12937">
    <property type="entry name" value="F-box-like"/>
    <property type="match status" value="1"/>
</dbReference>
<protein>
    <recommendedName>
        <fullName evidence="1">F-box domain-containing protein</fullName>
    </recommendedName>
</protein>
<gene>
    <name evidence="2" type="ORF">F5890DRAFT_1553261</name>
</gene>
<comment type="caution">
    <text evidence="2">The sequence shown here is derived from an EMBL/GenBank/DDBJ whole genome shotgun (WGS) entry which is preliminary data.</text>
</comment>
<name>A0AA38Q1Q6_9AGAR</name>
<dbReference type="Proteomes" id="UP001163850">
    <property type="component" value="Unassembled WGS sequence"/>
</dbReference>
<sequence>MPSSSILLMPPELQLEIFHAVHEAGDELLPVSQVCKLWRELSLNTSTFWTHISVDISSIDPAVLLDNSFSMDICCKLFPWATTLLHRSGSQPIDVSVELQSEIYNSPSPIIPWTTVAMLMLQLIIPHAMRFRRLELVSDTWDPIRAFSASLFDLRMPMLEEWDVAMENSNLGLLSHSDLLLPLSDAAVLQSPVGINPSVDLHQALYPKLAHLSLSAVAHNWAQLLPRSLVTLNLSNLPLNSRPTYEELRTLLLGSQMTLMSLTLSASAPYQSDQPIPDDDKLTLPNLRTLSLGITFAEGAMALATYLDVPALHCLEIHDMTHKNERTWASEENHATNNLHMYHFYLKVLLNWPMQQLTHLTLRSPCCPQDQDTFSALKCDFEAGRQPTHPPPIFSSLFFHCTSLKNLRLVDPDLNTFMAFNLAVVVRDGQPGILPCSALDFLHIETQNHWDLTQFLGQMTVHTWCSQSRLIARLIPTILLDVPPAWGASLCEFLSPRVCKKLLNGEGYFDVEMDRLFNLMDNLLD</sequence>
<organism evidence="2 3">
    <name type="scientific">Lentinula detonsa</name>
    <dbReference type="NCBI Taxonomy" id="2804962"/>
    <lineage>
        <taxon>Eukaryota</taxon>
        <taxon>Fungi</taxon>
        <taxon>Dikarya</taxon>
        <taxon>Basidiomycota</taxon>
        <taxon>Agaricomycotina</taxon>
        <taxon>Agaricomycetes</taxon>
        <taxon>Agaricomycetidae</taxon>
        <taxon>Agaricales</taxon>
        <taxon>Marasmiineae</taxon>
        <taxon>Omphalotaceae</taxon>
        <taxon>Lentinula</taxon>
    </lineage>
</organism>
<dbReference type="PANTHER" id="PTHR38926:SF5">
    <property type="entry name" value="F-BOX AND LEUCINE-RICH REPEAT PROTEIN 6"/>
    <property type="match status" value="1"/>
</dbReference>
<evidence type="ECO:0000259" key="1">
    <source>
        <dbReference type="Pfam" id="PF12937"/>
    </source>
</evidence>
<accession>A0AA38Q1Q6</accession>
<dbReference type="InterPro" id="IPR001810">
    <property type="entry name" value="F-box_dom"/>
</dbReference>
<dbReference type="Gene3D" id="1.20.1280.50">
    <property type="match status" value="1"/>
</dbReference>
<evidence type="ECO:0000313" key="2">
    <source>
        <dbReference type="EMBL" id="KAJ3985298.1"/>
    </source>
</evidence>
<evidence type="ECO:0000313" key="3">
    <source>
        <dbReference type="Proteomes" id="UP001163850"/>
    </source>
</evidence>
<dbReference type="EMBL" id="MU801965">
    <property type="protein sequence ID" value="KAJ3985298.1"/>
    <property type="molecule type" value="Genomic_DNA"/>
</dbReference>
<proteinExistence type="predicted"/>
<feature type="domain" description="F-box" evidence="1">
    <location>
        <begin position="8"/>
        <end position="53"/>
    </location>
</feature>
<reference evidence="2" key="1">
    <citation type="submission" date="2022-08" db="EMBL/GenBank/DDBJ databases">
        <authorList>
            <consortium name="DOE Joint Genome Institute"/>
            <person name="Min B."/>
            <person name="Riley R."/>
            <person name="Sierra-Patev S."/>
            <person name="Naranjo-Ortiz M."/>
            <person name="Looney B."/>
            <person name="Konkel Z."/>
            <person name="Slot J.C."/>
            <person name="Sakamoto Y."/>
            <person name="Steenwyk J.L."/>
            <person name="Rokas A."/>
            <person name="Carro J."/>
            <person name="Camarero S."/>
            <person name="Ferreira P."/>
            <person name="Molpeceres G."/>
            <person name="Ruiz-Duenas F.J."/>
            <person name="Serrano A."/>
            <person name="Henrissat B."/>
            <person name="Drula E."/>
            <person name="Hughes K.W."/>
            <person name="Mata J.L."/>
            <person name="Ishikawa N.K."/>
            <person name="Vargas-Isla R."/>
            <person name="Ushijima S."/>
            <person name="Smith C.A."/>
            <person name="Ahrendt S."/>
            <person name="Andreopoulos W."/>
            <person name="He G."/>
            <person name="Labutti K."/>
            <person name="Lipzen A."/>
            <person name="Ng V."/>
            <person name="Sandor L."/>
            <person name="Barry K."/>
            <person name="Martinez A.T."/>
            <person name="Xiao Y."/>
            <person name="Gibbons J.G."/>
            <person name="Terashima K."/>
            <person name="Hibbett D.S."/>
            <person name="Grigoriev I.V."/>
        </authorList>
    </citation>
    <scope>NUCLEOTIDE SEQUENCE</scope>
    <source>
        <strain evidence="2">TFB7829</strain>
    </source>
</reference>